<feature type="transmembrane region" description="Helical" evidence="1">
    <location>
        <begin position="20"/>
        <end position="41"/>
    </location>
</feature>
<protein>
    <recommendedName>
        <fullName evidence="4">MatE protein</fullName>
    </recommendedName>
</protein>
<name>A0A848AWK9_9BACT</name>
<accession>A0A848AWK9</accession>
<reference evidence="2 3" key="1">
    <citation type="submission" date="2020-04" db="EMBL/GenBank/DDBJ databases">
        <authorList>
            <person name="Hitch T.C.A."/>
            <person name="Wylensek D."/>
            <person name="Clavel T."/>
        </authorList>
    </citation>
    <scope>NUCLEOTIDE SEQUENCE [LARGE SCALE GENOMIC DNA]</scope>
    <source>
        <strain evidence="2 3">COR2-253-APC-1A</strain>
    </source>
</reference>
<gene>
    <name evidence="2" type="ORF">HF882_01855</name>
</gene>
<evidence type="ECO:0000313" key="3">
    <source>
        <dbReference type="Proteomes" id="UP000576225"/>
    </source>
</evidence>
<sequence length="94" mass="10290">MNVKELFSDQVFNRKLLRLAFPITLQNLMLALVAAADAIMLGRVSQNAMAAVNVFLIFRLRIAPSACGNNSGHSYLLHYPERGNTAGCPLSGVW</sequence>
<evidence type="ECO:0008006" key="4">
    <source>
        <dbReference type="Google" id="ProtNLM"/>
    </source>
</evidence>
<dbReference type="RefSeq" id="WP_168961373.1">
    <property type="nucleotide sequence ID" value="NZ_CALXNT010000016.1"/>
</dbReference>
<evidence type="ECO:0000313" key="2">
    <source>
        <dbReference type="EMBL" id="NMD85322.1"/>
    </source>
</evidence>
<proteinExistence type="predicted"/>
<evidence type="ECO:0000256" key="1">
    <source>
        <dbReference type="SAM" id="Phobius"/>
    </source>
</evidence>
<keyword evidence="1" id="KW-0812">Transmembrane</keyword>
<keyword evidence="1" id="KW-1133">Transmembrane helix</keyword>
<dbReference type="EMBL" id="JABAEW010000002">
    <property type="protein sequence ID" value="NMD85322.1"/>
    <property type="molecule type" value="Genomic_DNA"/>
</dbReference>
<keyword evidence="1" id="KW-0472">Membrane</keyword>
<dbReference type="AlphaFoldDB" id="A0A848AWK9"/>
<organism evidence="2 3">
    <name type="scientific">Victivallis vadensis</name>
    <dbReference type="NCBI Taxonomy" id="172901"/>
    <lineage>
        <taxon>Bacteria</taxon>
        <taxon>Pseudomonadati</taxon>
        <taxon>Lentisphaerota</taxon>
        <taxon>Lentisphaeria</taxon>
        <taxon>Victivallales</taxon>
        <taxon>Victivallaceae</taxon>
        <taxon>Victivallis</taxon>
    </lineage>
</organism>
<comment type="caution">
    <text evidence="2">The sequence shown here is derived from an EMBL/GenBank/DDBJ whole genome shotgun (WGS) entry which is preliminary data.</text>
</comment>
<dbReference type="Proteomes" id="UP000576225">
    <property type="component" value="Unassembled WGS sequence"/>
</dbReference>